<dbReference type="PANTHER" id="PTHR30483">
    <property type="entry name" value="LEUCINE-SPECIFIC-BINDING PROTEIN"/>
    <property type="match status" value="1"/>
</dbReference>
<dbReference type="STRING" id="52560.SAMN04488082_11420"/>
<organism evidence="7 8">
    <name type="scientific">Desulfomicrobium apsheronum</name>
    <dbReference type="NCBI Taxonomy" id="52560"/>
    <lineage>
        <taxon>Bacteria</taxon>
        <taxon>Pseudomonadati</taxon>
        <taxon>Thermodesulfobacteriota</taxon>
        <taxon>Desulfovibrionia</taxon>
        <taxon>Desulfovibrionales</taxon>
        <taxon>Desulfomicrobiaceae</taxon>
        <taxon>Desulfomicrobium</taxon>
    </lineage>
</organism>
<dbReference type="OrthoDB" id="9783240at2"/>
<accession>A0A1I3WQG0</accession>
<keyword evidence="4" id="KW-0029">Amino-acid transport</keyword>
<dbReference type="PANTHER" id="PTHR30483:SF6">
    <property type="entry name" value="PERIPLASMIC BINDING PROTEIN OF ABC TRANSPORTER FOR NATURAL AMINO ACIDS"/>
    <property type="match status" value="1"/>
</dbReference>
<evidence type="ECO:0000256" key="4">
    <source>
        <dbReference type="ARBA" id="ARBA00022970"/>
    </source>
</evidence>
<feature type="signal peptide" evidence="5">
    <location>
        <begin position="1"/>
        <end position="19"/>
    </location>
</feature>
<evidence type="ECO:0000313" key="8">
    <source>
        <dbReference type="Proteomes" id="UP000198635"/>
    </source>
</evidence>
<proteinExistence type="inferred from homology"/>
<keyword evidence="8" id="KW-1185">Reference proteome</keyword>
<dbReference type="Proteomes" id="UP000198635">
    <property type="component" value="Unassembled WGS sequence"/>
</dbReference>
<evidence type="ECO:0000256" key="3">
    <source>
        <dbReference type="ARBA" id="ARBA00022729"/>
    </source>
</evidence>
<dbReference type="Pfam" id="PF13458">
    <property type="entry name" value="Peripla_BP_6"/>
    <property type="match status" value="1"/>
</dbReference>
<sequence length="390" mass="40924">MRIFVLLAASLFFAQAAFAGAVGSPIPVGIAVGQTTNVALFGEEQVNGAKVAERMINEKGGVGGTPIKLVFQDTGGDEAGAINAFQNLISRDKVVAIIGPTLSQQAFAANPIANQAKVPVVGPSNTAKGVAQIGEYVSRISAPMTLVAPNALKRALAVNPNIKNVAVVYAQDDAFNVSETGIFQEAIKDMGLSIVLVQKTSVKDTDFTTQVTAILGAGVDMVVMSCLAADGGNMVKQLRQFGYEGLIVGGNGFNSPNMYPVCGKECTGVIVAQAYSPRADNAENNAFVPVFKEMFKKDPAQFSAQAYTSVKVVVDALNEVEQSTGKKVADMDTAELRTALNAAIISSSYETPLGEIVLDADGEITQKTFYVSQIKIAEDGKTGIMELLPE</sequence>
<evidence type="ECO:0000313" key="7">
    <source>
        <dbReference type="EMBL" id="SFK09904.1"/>
    </source>
</evidence>
<protein>
    <submittedName>
        <fullName evidence="7">Amino acid/amide ABC transporter substrate-binding protein, HAAT family</fullName>
    </submittedName>
</protein>
<evidence type="ECO:0000256" key="1">
    <source>
        <dbReference type="ARBA" id="ARBA00010062"/>
    </source>
</evidence>
<dbReference type="AlphaFoldDB" id="A0A1I3WQG0"/>
<feature type="domain" description="Leucine-binding protein" evidence="6">
    <location>
        <begin position="25"/>
        <end position="379"/>
    </location>
</feature>
<dbReference type="SUPFAM" id="SSF53822">
    <property type="entry name" value="Periplasmic binding protein-like I"/>
    <property type="match status" value="1"/>
</dbReference>
<dbReference type="InterPro" id="IPR051010">
    <property type="entry name" value="BCAA_transport"/>
</dbReference>
<reference evidence="8" key="1">
    <citation type="submission" date="2016-10" db="EMBL/GenBank/DDBJ databases">
        <authorList>
            <person name="Varghese N."/>
            <person name="Submissions S."/>
        </authorList>
    </citation>
    <scope>NUCLEOTIDE SEQUENCE [LARGE SCALE GENOMIC DNA]</scope>
    <source>
        <strain evidence="8">DSM 5918</strain>
    </source>
</reference>
<evidence type="ECO:0000259" key="6">
    <source>
        <dbReference type="Pfam" id="PF13458"/>
    </source>
</evidence>
<dbReference type="InterPro" id="IPR028081">
    <property type="entry name" value="Leu-bd"/>
</dbReference>
<evidence type="ECO:0000256" key="2">
    <source>
        <dbReference type="ARBA" id="ARBA00022448"/>
    </source>
</evidence>
<name>A0A1I3WQG0_9BACT</name>
<feature type="chain" id="PRO_5011739211" evidence="5">
    <location>
        <begin position="20"/>
        <end position="390"/>
    </location>
</feature>
<gene>
    <name evidence="7" type="ORF">SAMN04488082_11420</name>
</gene>
<evidence type="ECO:0000256" key="5">
    <source>
        <dbReference type="SAM" id="SignalP"/>
    </source>
</evidence>
<dbReference type="RefSeq" id="WP_092376422.1">
    <property type="nucleotide sequence ID" value="NZ_FORX01000014.1"/>
</dbReference>
<dbReference type="InterPro" id="IPR000709">
    <property type="entry name" value="Leu_Ile_Val-bd"/>
</dbReference>
<dbReference type="GO" id="GO:0006865">
    <property type="term" value="P:amino acid transport"/>
    <property type="evidence" value="ECO:0007669"/>
    <property type="project" value="UniProtKB-KW"/>
</dbReference>
<dbReference type="Gene3D" id="3.40.50.2300">
    <property type="match status" value="2"/>
</dbReference>
<keyword evidence="3 5" id="KW-0732">Signal</keyword>
<dbReference type="EMBL" id="FORX01000014">
    <property type="protein sequence ID" value="SFK09904.1"/>
    <property type="molecule type" value="Genomic_DNA"/>
</dbReference>
<comment type="similarity">
    <text evidence="1">Belongs to the leucine-binding protein family.</text>
</comment>
<dbReference type="PRINTS" id="PR00337">
    <property type="entry name" value="LEUILEVALBP"/>
</dbReference>
<dbReference type="CDD" id="cd06348">
    <property type="entry name" value="PBP1_ABC_HAAT-like"/>
    <property type="match status" value="1"/>
</dbReference>
<keyword evidence="2" id="KW-0813">Transport</keyword>
<dbReference type="InterPro" id="IPR028082">
    <property type="entry name" value="Peripla_BP_I"/>
</dbReference>